<protein>
    <recommendedName>
        <fullName evidence="2">Secretion system C-terminal sorting domain-containing protein</fullName>
    </recommendedName>
</protein>
<dbReference type="Proteomes" id="UP000319619">
    <property type="component" value="Unassembled WGS sequence"/>
</dbReference>
<dbReference type="InterPro" id="IPR028994">
    <property type="entry name" value="Integrin_alpha_N"/>
</dbReference>
<proteinExistence type="predicted"/>
<comment type="caution">
    <text evidence="3">The sequence shown here is derived from an EMBL/GenBank/DDBJ whole genome shotgun (WGS) entry which is preliminary data.</text>
</comment>
<accession>A0A532V0D9</accession>
<organism evidence="3 4">
    <name type="scientific">candidate division LCP-89 bacterium B3_LCP</name>
    <dbReference type="NCBI Taxonomy" id="2012998"/>
    <lineage>
        <taxon>Bacteria</taxon>
        <taxon>Pseudomonadati</taxon>
        <taxon>Bacteria division LCP-89</taxon>
    </lineage>
</organism>
<feature type="domain" description="Secretion system C-terminal sorting" evidence="2">
    <location>
        <begin position="350"/>
        <end position="424"/>
    </location>
</feature>
<dbReference type="SUPFAM" id="SSF69318">
    <property type="entry name" value="Integrin alpha N-terminal domain"/>
    <property type="match status" value="1"/>
</dbReference>
<gene>
    <name evidence="3" type="ORF">CEE37_06655</name>
</gene>
<evidence type="ECO:0000259" key="2">
    <source>
        <dbReference type="Pfam" id="PF18962"/>
    </source>
</evidence>
<dbReference type="EMBL" id="NJBN01000004">
    <property type="protein sequence ID" value="TKJ40638.1"/>
    <property type="molecule type" value="Genomic_DNA"/>
</dbReference>
<name>A0A532V0D9_UNCL8</name>
<dbReference type="Pfam" id="PF13517">
    <property type="entry name" value="FG-GAP_3"/>
    <property type="match status" value="1"/>
</dbReference>
<dbReference type="InterPro" id="IPR013517">
    <property type="entry name" value="FG-GAP"/>
</dbReference>
<dbReference type="PANTHER" id="PTHR44103:SF1">
    <property type="entry name" value="PROPROTEIN CONVERTASE P"/>
    <property type="match status" value="1"/>
</dbReference>
<dbReference type="NCBIfam" id="TIGR04183">
    <property type="entry name" value="Por_Secre_tail"/>
    <property type="match status" value="1"/>
</dbReference>
<reference evidence="3 4" key="1">
    <citation type="submission" date="2017-06" db="EMBL/GenBank/DDBJ databases">
        <title>Novel microbial phyla capable of carbon fixation and sulfur reduction in deep-sea sediments.</title>
        <authorList>
            <person name="Huang J."/>
            <person name="Baker B."/>
            <person name="Wang Y."/>
        </authorList>
    </citation>
    <scope>NUCLEOTIDE SEQUENCE [LARGE SCALE GENOMIC DNA]</scope>
    <source>
        <strain evidence="3">B3_LCP</strain>
    </source>
</reference>
<sequence>MDWNEDGLKDLIVGEYNGTLRYYRNIGTVGNPQLTFDSYIQVGGVNIDIGSYSQAWINDWNEDSMKDLLVGASDGRVYLYINVGTNAAPVFATTSYVRLSNNTQLDYGSRSGPIVVDLNNDGVKDLVSGEVSGKMYYCQNNGTNEVPSLASPVALQTGTIDIDHGSTARAAIIDWDGDGTTDLVVGGYDSRLKLFLQALTTDPAPIIQLTNLGGYSIPGTGGRLSFNITINNSNPSSVTFDVWTEVQLPNSSFFGPLIYRPDITLDPYGNITRNLTQYVPGSAPSDYYYYYGYVGDQNSLQVYSTSYFYFNKLADGDGSSGVWNVTGWEEENICAPTQQLPDKVSLMASPNPFNPTSTVNFDLPATAEISLTIYNLAGQKVTTLVDGYREAGNHEATWNAVGLPSGVYFAHLNAGDTHVVQKLLLTK</sequence>
<dbReference type="AlphaFoldDB" id="A0A532V0D9"/>
<evidence type="ECO:0000313" key="3">
    <source>
        <dbReference type="EMBL" id="TKJ40638.1"/>
    </source>
</evidence>
<dbReference type="PANTHER" id="PTHR44103">
    <property type="entry name" value="PROPROTEIN CONVERTASE P"/>
    <property type="match status" value="1"/>
</dbReference>
<dbReference type="Pfam" id="PF18962">
    <property type="entry name" value="Por_Secre_tail"/>
    <property type="match status" value="1"/>
</dbReference>
<dbReference type="Gene3D" id="2.130.10.130">
    <property type="entry name" value="Integrin alpha, N-terminal"/>
    <property type="match status" value="1"/>
</dbReference>
<evidence type="ECO:0000256" key="1">
    <source>
        <dbReference type="ARBA" id="ARBA00022729"/>
    </source>
</evidence>
<dbReference type="InterPro" id="IPR026444">
    <property type="entry name" value="Secre_tail"/>
</dbReference>
<keyword evidence="1" id="KW-0732">Signal</keyword>
<dbReference type="Gene3D" id="2.60.40.4070">
    <property type="match status" value="1"/>
</dbReference>
<evidence type="ECO:0000313" key="4">
    <source>
        <dbReference type="Proteomes" id="UP000319619"/>
    </source>
</evidence>